<protein>
    <recommendedName>
        <fullName evidence="1">Hemerythrin-like domain-containing protein</fullName>
    </recommendedName>
</protein>
<dbReference type="EMBL" id="MU157879">
    <property type="protein sequence ID" value="KAF9525795.1"/>
    <property type="molecule type" value="Genomic_DNA"/>
</dbReference>
<sequence length="242" mass="27708">MPAPFPLLDMPSGDRNNVFDFVAIHMAAAHNLFIQGVNAMVAHAPHVEGDKVQPFVIFAISSLEGIHRHHHHEETYYFEALETKLGKGYLDSTKEQHDTFVPQIDELEVWLRGVRDGTHVYDAKKMLSYIDAFADKMFEHLNEEVEKLDRETIRKHFTEQELKAIDAEFMKRATSGVDLYTALPLATICANPATPWFPAIPTPLKWANRIWFSRRYQESWEFGPLDLYGQPKALLSPVTQSS</sequence>
<accession>A0A9P6EB33</accession>
<proteinExistence type="predicted"/>
<organism evidence="2 3">
    <name type="scientific">Crepidotus variabilis</name>
    <dbReference type="NCBI Taxonomy" id="179855"/>
    <lineage>
        <taxon>Eukaryota</taxon>
        <taxon>Fungi</taxon>
        <taxon>Dikarya</taxon>
        <taxon>Basidiomycota</taxon>
        <taxon>Agaricomycotina</taxon>
        <taxon>Agaricomycetes</taxon>
        <taxon>Agaricomycetidae</taxon>
        <taxon>Agaricales</taxon>
        <taxon>Agaricineae</taxon>
        <taxon>Crepidotaceae</taxon>
        <taxon>Crepidotus</taxon>
    </lineage>
</organism>
<evidence type="ECO:0000259" key="1">
    <source>
        <dbReference type="Pfam" id="PF01814"/>
    </source>
</evidence>
<dbReference type="Pfam" id="PF01814">
    <property type="entry name" value="Hemerythrin"/>
    <property type="match status" value="1"/>
</dbReference>
<reference evidence="2" key="1">
    <citation type="submission" date="2020-11" db="EMBL/GenBank/DDBJ databases">
        <authorList>
            <consortium name="DOE Joint Genome Institute"/>
            <person name="Ahrendt S."/>
            <person name="Riley R."/>
            <person name="Andreopoulos W."/>
            <person name="Labutti K."/>
            <person name="Pangilinan J."/>
            <person name="Ruiz-Duenas F.J."/>
            <person name="Barrasa J.M."/>
            <person name="Sanchez-Garcia M."/>
            <person name="Camarero S."/>
            <person name="Miyauchi S."/>
            <person name="Serrano A."/>
            <person name="Linde D."/>
            <person name="Babiker R."/>
            <person name="Drula E."/>
            <person name="Ayuso-Fernandez I."/>
            <person name="Pacheco R."/>
            <person name="Padilla G."/>
            <person name="Ferreira P."/>
            <person name="Barriuso J."/>
            <person name="Kellner H."/>
            <person name="Castanera R."/>
            <person name="Alfaro M."/>
            <person name="Ramirez L."/>
            <person name="Pisabarro A.G."/>
            <person name="Kuo A."/>
            <person name="Tritt A."/>
            <person name="Lipzen A."/>
            <person name="He G."/>
            <person name="Yan M."/>
            <person name="Ng V."/>
            <person name="Cullen D."/>
            <person name="Martin F."/>
            <person name="Rosso M.-N."/>
            <person name="Henrissat B."/>
            <person name="Hibbett D."/>
            <person name="Martinez A.T."/>
            <person name="Grigoriev I.V."/>
        </authorList>
    </citation>
    <scope>NUCLEOTIDE SEQUENCE</scope>
    <source>
        <strain evidence="2">CBS 506.95</strain>
    </source>
</reference>
<dbReference type="AlphaFoldDB" id="A0A9P6EB33"/>
<dbReference type="Gene3D" id="1.20.120.520">
    <property type="entry name" value="nmb1532 protein domain like"/>
    <property type="match status" value="1"/>
</dbReference>
<dbReference type="InterPro" id="IPR053206">
    <property type="entry name" value="Dimeric_xanthone_biosynth"/>
</dbReference>
<keyword evidence="3" id="KW-1185">Reference proteome</keyword>
<dbReference type="OrthoDB" id="58416at2759"/>
<evidence type="ECO:0000313" key="3">
    <source>
        <dbReference type="Proteomes" id="UP000807306"/>
    </source>
</evidence>
<gene>
    <name evidence="2" type="ORF">CPB83DRAFT_858899</name>
</gene>
<feature type="domain" description="Hemerythrin-like" evidence="1">
    <location>
        <begin position="28"/>
        <end position="146"/>
    </location>
</feature>
<name>A0A9P6EB33_9AGAR</name>
<evidence type="ECO:0000313" key="2">
    <source>
        <dbReference type="EMBL" id="KAF9525795.1"/>
    </source>
</evidence>
<dbReference type="InterPro" id="IPR012312">
    <property type="entry name" value="Hemerythrin-like"/>
</dbReference>
<dbReference type="PANTHER" id="PTHR38048:SF2">
    <property type="entry name" value="HEMERYTHRIN-LIKE DOMAIN-CONTAINING PROTEIN"/>
    <property type="match status" value="1"/>
</dbReference>
<dbReference type="Proteomes" id="UP000807306">
    <property type="component" value="Unassembled WGS sequence"/>
</dbReference>
<comment type="caution">
    <text evidence="2">The sequence shown here is derived from an EMBL/GenBank/DDBJ whole genome shotgun (WGS) entry which is preliminary data.</text>
</comment>
<dbReference type="PANTHER" id="PTHR38048">
    <property type="entry name" value="EXPRESSED PROTEIN"/>
    <property type="match status" value="1"/>
</dbReference>